<organism evidence="2 3">
    <name type="scientific">Trametes pubescens</name>
    <name type="common">White-rot fungus</name>
    <dbReference type="NCBI Taxonomy" id="154538"/>
    <lineage>
        <taxon>Eukaryota</taxon>
        <taxon>Fungi</taxon>
        <taxon>Dikarya</taxon>
        <taxon>Basidiomycota</taxon>
        <taxon>Agaricomycotina</taxon>
        <taxon>Agaricomycetes</taxon>
        <taxon>Polyporales</taxon>
        <taxon>Polyporaceae</taxon>
        <taxon>Trametes</taxon>
    </lineage>
</organism>
<dbReference type="Gene3D" id="2.60.40.420">
    <property type="entry name" value="Cupredoxins - blue copper proteins"/>
    <property type="match status" value="1"/>
</dbReference>
<evidence type="ECO:0000256" key="1">
    <source>
        <dbReference type="SAM" id="SignalP"/>
    </source>
</evidence>
<sequence length="273" mass="27825">MFFSSAVRLAFGLALASSAAATVYDIQVGDANGDTIYTPEAIFANVGDQVVFHFHQKNHTATQSSFAAPCSPLEGGLNSGFMPVAANVTDNFPTWTVTVKDTKPLWFFCEQAANTAASHCGKGMVFAVNCGPTGSANSFDSFKKSALAIGAQLVAEASAAAAASSTQGSGSGGYGYGGTASTSTAEAVSYTTADYGTATIPAAPSPVLTTDTITVETSSWVTVYSSYPGSPEATPSSLSGNVIKVVVGGSDGELTFSPNNVQASPRDVIQFEL</sequence>
<dbReference type="AlphaFoldDB" id="A0A1M2VPI9"/>
<keyword evidence="1" id="KW-0732">Signal</keyword>
<dbReference type="Proteomes" id="UP000184267">
    <property type="component" value="Unassembled WGS sequence"/>
</dbReference>
<dbReference type="InterPro" id="IPR052953">
    <property type="entry name" value="Ser-rich/MCO-related"/>
</dbReference>
<dbReference type="PANTHER" id="PTHR34883:SF15">
    <property type="entry name" value="EXTRACELLULAR SERINE-RICH PROTEIN"/>
    <property type="match status" value="1"/>
</dbReference>
<evidence type="ECO:0000313" key="2">
    <source>
        <dbReference type="EMBL" id="OJT09493.1"/>
    </source>
</evidence>
<evidence type="ECO:0000313" key="3">
    <source>
        <dbReference type="Proteomes" id="UP000184267"/>
    </source>
</evidence>
<dbReference type="OrthoDB" id="1921208at2759"/>
<gene>
    <name evidence="2" type="ORF">TRAPUB_14027</name>
</gene>
<protein>
    <recommendedName>
        <fullName evidence="4">Extracellular serine-rich protein</fullName>
    </recommendedName>
</protein>
<dbReference type="STRING" id="154538.A0A1M2VPI9"/>
<comment type="caution">
    <text evidence="2">The sequence shown here is derived from an EMBL/GenBank/DDBJ whole genome shotgun (WGS) entry which is preliminary data.</text>
</comment>
<feature type="signal peptide" evidence="1">
    <location>
        <begin position="1"/>
        <end position="21"/>
    </location>
</feature>
<reference evidence="2 3" key="1">
    <citation type="submission" date="2016-10" db="EMBL/GenBank/DDBJ databases">
        <title>Genome sequence of the basidiomycete white-rot fungus Trametes pubescens.</title>
        <authorList>
            <person name="Makela M.R."/>
            <person name="Granchi Z."/>
            <person name="Peng M."/>
            <person name="De Vries R.P."/>
            <person name="Grigoriev I."/>
            <person name="Riley R."/>
            <person name="Hilden K."/>
        </authorList>
    </citation>
    <scope>NUCLEOTIDE SEQUENCE [LARGE SCALE GENOMIC DNA]</scope>
    <source>
        <strain evidence="2 3">FBCC735</strain>
    </source>
</reference>
<dbReference type="CDD" id="cd00920">
    <property type="entry name" value="Cupredoxin"/>
    <property type="match status" value="1"/>
</dbReference>
<name>A0A1M2VPI9_TRAPU</name>
<dbReference type="InterPro" id="IPR008972">
    <property type="entry name" value="Cupredoxin"/>
</dbReference>
<accession>A0A1M2VPI9</accession>
<dbReference type="PANTHER" id="PTHR34883">
    <property type="entry name" value="SERINE-RICH PROTEIN, PUTATIVE-RELATED-RELATED"/>
    <property type="match status" value="1"/>
</dbReference>
<feature type="chain" id="PRO_5012183018" description="Extracellular serine-rich protein" evidence="1">
    <location>
        <begin position="22"/>
        <end position="273"/>
    </location>
</feature>
<dbReference type="OMA" id="NTAASHC"/>
<proteinExistence type="predicted"/>
<evidence type="ECO:0008006" key="4">
    <source>
        <dbReference type="Google" id="ProtNLM"/>
    </source>
</evidence>
<keyword evidence="3" id="KW-1185">Reference proteome</keyword>
<dbReference type="EMBL" id="MNAD01000904">
    <property type="protein sequence ID" value="OJT09493.1"/>
    <property type="molecule type" value="Genomic_DNA"/>
</dbReference>
<dbReference type="SUPFAM" id="SSF49503">
    <property type="entry name" value="Cupredoxins"/>
    <property type="match status" value="1"/>
</dbReference>